<comment type="pathway">
    <text evidence="1">Cell wall biogenesis; peptidoglycan biosynthesis.</text>
</comment>
<dbReference type="Proteomes" id="UP001243846">
    <property type="component" value="Unassembled WGS sequence"/>
</dbReference>
<evidence type="ECO:0000256" key="5">
    <source>
        <dbReference type="ARBA" id="ARBA00022984"/>
    </source>
</evidence>
<dbReference type="InterPro" id="IPR005490">
    <property type="entry name" value="LD_TPept_cat_dom"/>
</dbReference>
<dbReference type="Pfam" id="PF03734">
    <property type="entry name" value="YkuD"/>
    <property type="match status" value="1"/>
</dbReference>
<evidence type="ECO:0000313" key="9">
    <source>
        <dbReference type="Proteomes" id="UP001243846"/>
    </source>
</evidence>
<dbReference type="EMBL" id="JAUFRC010000001">
    <property type="protein sequence ID" value="MDN3711318.1"/>
    <property type="molecule type" value="Genomic_DNA"/>
</dbReference>
<comment type="similarity">
    <text evidence="2">Belongs to the YkuD family.</text>
</comment>
<evidence type="ECO:0000256" key="2">
    <source>
        <dbReference type="ARBA" id="ARBA00005992"/>
    </source>
</evidence>
<keyword evidence="3" id="KW-0808">Transferase</keyword>
<dbReference type="InterPro" id="IPR038063">
    <property type="entry name" value="Transpep_catalytic_dom"/>
</dbReference>
<evidence type="ECO:0000256" key="1">
    <source>
        <dbReference type="ARBA" id="ARBA00004752"/>
    </source>
</evidence>
<reference evidence="9" key="1">
    <citation type="journal article" date="2019" name="Int. J. Syst. Evol. Microbiol.">
        <title>The Global Catalogue of Microorganisms (GCM) 10K type strain sequencing project: providing services to taxonomists for standard genome sequencing and annotation.</title>
        <authorList>
            <consortium name="The Broad Institute Genomics Platform"/>
            <consortium name="The Broad Institute Genome Sequencing Center for Infectious Disease"/>
            <person name="Wu L."/>
            <person name="Ma J."/>
        </authorList>
    </citation>
    <scope>NUCLEOTIDE SEQUENCE [LARGE SCALE GENOMIC DNA]</scope>
    <source>
        <strain evidence="9">CECT 8482</strain>
    </source>
</reference>
<dbReference type="PANTHER" id="PTHR41533">
    <property type="entry name" value="L,D-TRANSPEPTIDASE HI_1667-RELATED"/>
    <property type="match status" value="1"/>
</dbReference>
<accession>A0ABT8D3E7</accession>
<keyword evidence="5" id="KW-0573">Peptidoglycan synthesis</keyword>
<evidence type="ECO:0000256" key="6">
    <source>
        <dbReference type="ARBA" id="ARBA00023316"/>
    </source>
</evidence>
<sequence>MKFIFPNPWNIYLHDTPTKHLFNNASRAYSHGCIRIGKPFDLAYELLRPQTETPEAMFQRALDSKRKAGWR</sequence>
<keyword evidence="6" id="KW-0961">Cell wall biogenesis/degradation</keyword>
<dbReference type="InterPro" id="IPR052905">
    <property type="entry name" value="LD-transpeptidase_YkuD-like"/>
</dbReference>
<gene>
    <name evidence="8" type="ORF">QWZ10_04785</name>
</gene>
<proteinExistence type="inferred from homology"/>
<organism evidence="8 9">
    <name type="scientific">Paracoccus cavernae</name>
    <dbReference type="NCBI Taxonomy" id="1571207"/>
    <lineage>
        <taxon>Bacteria</taxon>
        <taxon>Pseudomonadati</taxon>
        <taxon>Pseudomonadota</taxon>
        <taxon>Alphaproteobacteria</taxon>
        <taxon>Rhodobacterales</taxon>
        <taxon>Paracoccaceae</taxon>
        <taxon>Paracoccus</taxon>
    </lineage>
</organism>
<keyword evidence="4" id="KW-0133">Cell shape</keyword>
<feature type="domain" description="L,D-TPase catalytic" evidence="7">
    <location>
        <begin position="2"/>
        <end position="40"/>
    </location>
</feature>
<protein>
    <submittedName>
        <fullName evidence="8">L,D-transpeptidase family protein</fullName>
    </submittedName>
</protein>
<dbReference type="SUPFAM" id="SSF141523">
    <property type="entry name" value="L,D-transpeptidase catalytic domain-like"/>
    <property type="match status" value="1"/>
</dbReference>
<evidence type="ECO:0000256" key="3">
    <source>
        <dbReference type="ARBA" id="ARBA00022679"/>
    </source>
</evidence>
<keyword evidence="9" id="KW-1185">Reference proteome</keyword>
<evidence type="ECO:0000313" key="8">
    <source>
        <dbReference type="EMBL" id="MDN3711318.1"/>
    </source>
</evidence>
<dbReference type="CDD" id="cd16913">
    <property type="entry name" value="YkuD_like"/>
    <property type="match status" value="1"/>
</dbReference>
<name>A0ABT8D3E7_9RHOB</name>
<evidence type="ECO:0000256" key="4">
    <source>
        <dbReference type="ARBA" id="ARBA00022960"/>
    </source>
</evidence>
<evidence type="ECO:0000259" key="7">
    <source>
        <dbReference type="Pfam" id="PF03734"/>
    </source>
</evidence>
<dbReference type="PANTHER" id="PTHR41533:SF2">
    <property type="entry name" value="BLR7131 PROTEIN"/>
    <property type="match status" value="1"/>
</dbReference>
<comment type="caution">
    <text evidence="8">The sequence shown here is derived from an EMBL/GenBank/DDBJ whole genome shotgun (WGS) entry which is preliminary data.</text>
</comment>